<protein>
    <recommendedName>
        <fullName evidence="4">ILCR1 Ig-like domain-containing protein</fullName>
    </recommendedName>
</protein>
<evidence type="ECO:0000256" key="2">
    <source>
        <dbReference type="ARBA" id="ARBA00022475"/>
    </source>
</evidence>
<reference evidence="5" key="1">
    <citation type="journal article" date="2023" name="G3 (Bethesda)">
        <title>A reference genome for the long-term kleptoplast-retaining sea slug Elysia crispata morphotype clarki.</title>
        <authorList>
            <person name="Eastman K.E."/>
            <person name="Pendleton A.L."/>
            <person name="Shaikh M.A."/>
            <person name="Suttiyut T."/>
            <person name="Ogas R."/>
            <person name="Tomko P."/>
            <person name="Gavelis G."/>
            <person name="Widhalm J.R."/>
            <person name="Wisecaver J.H."/>
        </authorList>
    </citation>
    <scope>NUCLEOTIDE SEQUENCE</scope>
    <source>
        <strain evidence="5">ECLA1</strain>
    </source>
</reference>
<evidence type="ECO:0000313" key="6">
    <source>
        <dbReference type="Proteomes" id="UP001283361"/>
    </source>
</evidence>
<organism evidence="5 6">
    <name type="scientific">Elysia crispata</name>
    <name type="common">lettuce slug</name>
    <dbReference type="NCBI Taxonomy" id="231223"/>
    <lineage>
        <taxon>Eukaryota</taxon>
        <taxon>Metazoa</taxon>
        <taxon>Spiralia</taxon>
        <taxon>Lophotrochozoa</taxon>
        <taxon>Mollusca</taxon>
        <taxon>Gastropoda</taxon>
        <taxon>Heterobranchia</taxon>
        <taxon>Euthyneura</taxon>
        <taxon>Panpulmonata</taxon>
        <taxon>Sacoglossa</taxon>
        <taxon>Placobranchoidea</taxon>
        <taxon>Plakobranchidae</taxon>
        <taxon>Elysia</taxon>
    </lineage>
</organism>
<evidence type="ECO:0000256" key="1">
    <source>
        <dbReference type="ARBA" id="ARBA00004251"/>
    </source>
</evidence>
<dbReference type="InterPro" id="IPR038683">
    <property type="entry name" value="IL17RA/B_FnIII-like_1_sf"/>
</dbReference>
<evidence type="ECO:0000313" key="5">
    <source>
        <dbReference type="EMBL" id="KAK3700624.1"/>
    </source>
</evidence>
<dbReference type="Pfam" id="PF23608">
    <property type="entry name" value="Ig_ILCR1"/>
    <property type="match status" value="1"/>
</dbReference>
<evidence type="ECO:0000259" key="4">
    <source>
        <dbReference type="Pfam" id="PF23608"/>
    </source>
</evidence>
<dbReference type="AlphaFoldDB" id="A0AAE1CJT9"/>
<name>A0AAE1CJT9_9GAST</name>
<sequence>MSTLIFGYVLLLSTLCVDFAFSEGESCTLNIFEEQSTNVIEDLCLKEYDNQECTPFLKTFNRSDLPESFSIPDDEDSVQKPKSLEVVMAMNPFEHGRTRFLVPGASVNWSSPDDIWSRENTKGYLLIWERSTRLMCRLFKFDSNKTDLLIKKLRFQYDIEFLKPKKNYMIKVYSMPPPKNLEESQKTSTFESFQIRTGPFIHQYSDPGLWIPPVRARVLEGGTIEVKITHSPSRFNLTQFKVMLVKRSLDVNNAFRTVLYAAPPDSRKVAGLVSFTNLDNDEYKVVIRVIDPFRKQVGKCLCWIKEANGRHCQNICGSVQTDWIKVSVHVPKEKEQPKAERSKNSFPSEFNTCIIVTALLILQNMMFDLAVHSP</sequence>
<dbReference type="InterPro" id="IPR057066">
    <property type="entry name" value="Ig_ILCR1"/>
</dbReference>
<evidence type="ECO:0000256" key="3">
    <source>
        <dbReference type="SAM" id="SignalP"/>
    </source>
</evidence>
<keyword evidence="2" id="KW-0472">Membrane</keyword>
<dbReference type="GO" id="GO:0005886">
    <property type="term" value="C:plasma membrane"/>
    <property type="evidence" value="ECO:0007669"/>
    <property type="project" value="UniProtKB-SubCell"/>
</dbReference>
<dbReference type="EMBL" id="JAWDGP010007907">
    <property type="protein sequence ID" value="KAK3700624.1"/>
    <property type="molecule type" value="Genomic_DNA"/>
</dbReference>
<keyword evidence="6" id="KW-1185">Reference proteome</keyword>
<keyword evidence="3" id="KW-0732">Signal</keyword>
<feature type="chain" id="PRO_5042136582" description="ILCR1 Ig-like domain-containing protein" evidence="3">
    <location>
        <begin position="23"/>
        <end position="374"/>
    </location>
</feature>
<dbReference type="Proteomes" id="UP001283361">
    <property type="component" value="Unassembled WGS sequence"/>
</dbReference>
<accession>A0AAE1CJT9</accession>
<keyword evidence="2" id="KW-1003">Cell membrane</keyword>
<feature type="signal peptide" evidence="3">
    <location>
        <begin position="1"/>
        <end position="22"/>
    </location>
</feature>
<dbReference type="Gene3D" id="2.60.40.2160">
    <property type="entry name" value="Interleukin-17 receptor A/B, fibronectin-III-like domain 1"/>
    <property type="match status" value="1"/>
</dbReference>
<comment type="subcellular location">
    <subcellularLocation>
        <location evidence="1">Cell membrane</location>
        <topology evidence="1">Single-pass type I membrane protein</topology>
    </subcellularLocation>
</comment>
<gene>
    <name evidence="5" type="ORF">RRG08_032424</name>
</gene>
<feature type="domain" description="ILCR1 Ig-like" evidence="4">
    <location>
        <begin position="210"/>
        <end position="321"/>
    </location>
</feature>
<comment type="caution">
    <text evidence="5">The sequence shown here is derived from an EMBL/GenBank/DDBJ whole genome shotgun (WGS) entry which is preliminary data.</text>
</comment>
<proteinExistence type="predicted"/>